<dbReference type="EMBL" id="JACHHT010000003">
    <property type="protein sequence ID" value="MBB6523263.1"/>
    <property type="molecule type" value="Genomic_DNA"/>
</dbReference>
<comment type="caution">
    <text evidence="1">The sequence shown here is derived from an EMBL/GenBank/DDBJ whole genome shotgun (WGS) entry which is preliminary data.</text>
</comment>
<sequence length="187" mass="21694">MLLRKQLESISQAYPRHQQWAYLERLAQYNEHNIRPVADPWPEHNYTCLVFALGLTNSRVYQQIVTRNEDVFAGPEFALFLISQGALKSVNKPQCGDLVLYSTSHERHYEICHAGLVEEDGKIISKWGLGGLWQHETFELPANYGKHTSYYAATDPERILNWFLKFARSRGADNARPRFKIEDIREA</sequence>
<gene>
    <name evidence="1" type="ORF">HNR48_003565</name>
</gene>
<name>A0A7X0MXA0_9GAMM</name>
<dbReference type="AlphaFoldDB" id="A0A7X0MXA0"/>
<dbReference type="InParanoid" id="A0A7X0MXA0"/>
<keyword evidence="2" id="KW-1185">Reference proteome</keyword>
<dbReference type="RefSeq" id="WP_166843641.1">
    <property type="nucleotide sequence ID" value="NZ_JAAONY010000003.1"/>
</dbReference>
<organism evidence="1 2">
    <name type="scientific">Pseudoteredinibacter isoporae</name>
    <dbReference type="NCBI Taxonomy" id="570281"/>
    <lineage>
        <taxon>Bacteria</taxon>
        <taxon>Pseudomonadati</taxon>
        <taxon>Pseudomonadota</taxon>
        <taxon>Gammaproteobacteria</taxon>
        <taxon>Cellvibrionales</taxon>
        <taxon>Cellvibrionaceae</taxon>
        <taxon>Pseudoteredinibacter</taxon>
    </lineage>
</organism>
<protein>
    <submittedName>
        <fullName evidence="1">Uncharacterized protein</fullName>
    </submittedName>
</protein>
<evidence type="ECO:0000313" key="2">
    <source>
        <dbReference type="Proteomes" id="UP000528457"/>
    </source>
</evidence>
<evidence type="ECO:0000313" key="1">
    <source>
        <dbReference type="EMBL" id="MBB6523263.1"/>
    </source>
</evidence>
<proteinExistence type="predicted"/>
<accession>A0A7X0MXA0</accession>
<dbReference type="Proteomes" id="UP000528457">
    <property type="component" value="Unassembled WGS sequence"/>
</dbReference>
<reference evidence="1 2" key="1">
    <citation type="submission" date="2020-08" db="EMBL/GenBank/DDBJ databases">
        <title>Genomic Encyclopedia of Type Strains, Phase IV (KMG-IV): sequencing the most valuable type-strain genomes for metagenomic binning, comparative biology and taxonomic classification.</title>
        <authorList>
            <person name="Goeker M."/>
        </authorList>
    </citation>
    <scope>NUCLEOTIDE SEQUENCE [LARGE SCALE GENOMIC DNA]</scope>
    <source>
        <strain evidence="1 2">DSM 22368</strain>
    </source>
</reference>